<keyword evidence="2" id="KW-1185">Reference proteome</keyword>
<proteinExistence type="predicted"/>
<dbReference type="Proteomes" id="UP000558284">
    <property type="component" value="Unassembled WGS sequence"/>
</dbReference>
<sequence>MTLSLAGTLKTRGKQAAKWLIGYDSRNWLRIRQIEAFTAFLETDGRKSLAVIEISPGWNRYWKTLCSDYRSVDFPEFDICKDRSDRQYPIVIADQVLEHVQRPIAAAGNIHAMTRPGGWAMVATPFLFRVHARPHDYNRWTPTGLKQLMVEGGFAEADVQTYGWGNKACAKAHIGGPVRAYGLWRDLSNDEEYPLMVWAFAKKG</sequence>
<dbReference type="InterPro" id="IPR029063">
    <property type="entry name" value="SAM-dependent_MTases_sf"/>
</dbReference>
<dbReference type="RefSeq" id="WP_181060343.1">
    <property type="nucleotide sequence ID" value="NZ_JACDTY010000013.1"/>
</dbReference>
<gene>
    <name evidence="1" type="ORF">H0241_23410</name>
</gene>
<accession>A0A838BAE5</accession>
<dbReference type="SUPFAM" id="SSF53335">
    <property type="entry name" value="S-adenosyl-L-methionine-dependent methyltransferases"/>
    <property type="match status" value="1"/>
</dbReference>
<reference evidence="1 2" key="1">
    <citation type="submission" date="2020-07" db="EMBL/GenBank/DDBJ databases">
        <title>Definition of the novel symbiovar canariense within Mesorhizobium novociceri, a new species of genus Mesorhizobium nodulating Cicer canariense in the Caldera de Taburiente National Park (La Palma, Canary Islands).</title>
        <authorList>
            <person name="Leon-Barrios M."/>
            <person name="Perez-Yepez J."/>
            <person name="Flores-Felix J.D."/>
            <person name="Ramirez-Baena M.H."/>
            <person name="Pulido-Suarez L."/>
            <person name="Igual J.M."/>
            <person name="Velazquez E."/>
            <person name="Peix A."/>
        </authorList>
    </citation>
    <scope>NUCLEOTIDE SEQUENCE [LARGE SCALE GENOMIC DNA]</scope>
    <source>
        <strain evidence="1 2">CCANP35</strain>
    </source>
</reference>
<dbReference type="Gene3D" id="3.40.50.150">
    <property type="entry name" value="Vaccinia Virus protein VP39"/>
    <property type="match status" value="1"/>
</dbReference>
<evidence type="ECO:0000313" key="1">
    <source>
        <dbReference type="EMBL" id="MBA1143172.1"/>
    </source>
</evidence>
<keyword evidence="1" id="KW-0808">Transferase</keyword>
<organism evidence="1 2">
    <name type="scientific">Mesorhizobium neociceri</name>
    <dbReference type="NCBI Taxonomy" id="1307853"/>
    <lineage>
        <taxon>Bacteria</taxon>
        <taxon>Pseudomonadati</taxon>
        <taxon>Pseudomonadota</taxon>
        <taxon>Alphaproteobacteria</taxon>
        <taxon>Hyphomicrobiales</taxon>
        <taxon>Phyllobacteriaceae</taxon>
        <taxon>Mesorhizobium</taxon>
    </lineage>
</organism>
<evidence type="ECO:0000313" key="2">
    <source>
        <dbReference type="Proteomes" id="UP000558284"/>
    </source>
</evidence>
<name>A0A838BAE5_9HYPH</name>
<dbReference type="AlphaFoldDB" id="A0A838BAE5"/>
<dbReference type="GO" id="GO:0008168">
    <property type="term" value="F:methyltransferase activity"/>
    <property type="evidence" value="ECO:0007669"/>
    <property type="project" value="UniProtKB-KW"/>
</dbReference>
<dbReference type="GO" id="GO:0032259">
    <property type="term" value="P:methylation"/>
    <property type="evidence" value="ECO:0007669"/>
    <property type="project" value="UniProtKB-KW"/>
</dbReference>
<comment type="caution">
    <text evidence="1">The sequence shown here is derived from an EMBL/GenBank/DDBJ whole genome shotgun (WGS) entry which is preliminary data.</text>
</comment>
<dbReference type="EMBL" id="JACDTY010000013">
    <property type="protein sequence ID" value="MBA1143172.1"/>
    <property type="molecule type" value="Genomic_DNA"/>
</dbReference>
<dbReference type="Pfam" id="PF13489">
    <property type="entry name" value="Methyltransf_23"/>
    <property type="match status" value="1"/>
</dbReference>
<protein>
    <submittedName>
        <fullName evidence="1">Methyltransferase domain-containing protein</fullName>
    </submittedName>
</protein>
<keyword evidence="1" id="KW-0489">Methyltransferase</keyword>